<name>A0A9D1MDM6_9FIRM</name>
<comment type="caution">
    <text evidence="1">The sequence shown here is derived from an EMBL/GenBank/DDBJ whole genome shotgun (WGS) entry which is preliminary data.</text>
</comment>
<protein>
    <submittedName>
        <fullName evidence="1">Cytidylate kinase-like family protein</fullName>
    </submittedName>
</protein>
<evidence type="ECO:0000313" key="2">
    <source>
        <dbReference type="Proteomes" id="UP000824109"/>
    </source>
</evidence>
<organism evidence="1 2">
    <name type="scientific">Candidatus Ornithomonoglobus merdipullorum</name>
    <dbReference type="NCBI Taxonomy" id="2840895"/>
    <lineage>
        <taxon>Bacteria</taxon>
        <taxon>Bacillati</taxon>
        <taxon>Bacillota</taxon>
        <taxon>Clostridia</taxon>
        <taxon>Candidatus Ornithomonoglobus</taxon>
    </lineage>
</organism>
<dbReference type="EMBL" id="DVNB01000111">
    <property type="protein sequence ID" value="HIU58321.1"/>
    <property type="molecule type" value="Genomic_DNA"/>
</dbReference>
<dbReference type="Pfam" id="PF13189">
    <property type="entry name" value="Cytidylate_kin2"/>
    <property type="match status" value="1"/>
</dbReference>
<dbReference type="AlphaFoldDB" id="A0A9D1MDM6"/>
<sequence>MKRFAVTITRQFGSLGRPIAKIIAKKLGINYYDRDIVEKTAKNLKLPVSTIENEEEKARRGFLYMRYPLGKGTSDIQDSIFLEQQKIISGLTERESCIIVGRCSDYILRNMENAMHIYIYAPYADRVENCVNDLLMSEEDAKKSIQSIDKARNSYHMHYAGYLPSDPEYKHMLISSSLYGKEGTAEFLADAIKRRFGL</sequence>
<reference evidence="1" key="1">
    <citation type="submission" date="2020-10" db="EMBL/GenBank/DDBJ databases">
        <authorList>
            <person name="Gilroy R."/>
        </authorList>
    </citation>
    <scope>NUCLEOTIDE SEQUENCE</scope>
    <source>
        <strain evidence="1">USAMLcec3-3695</strain>
    </source>
</reference>
<proteinExistence type="predicted"/>
<evidence type="ECO:0000313" key="1">
    <source>
        <dbReference type="EMBL" id="HIU58321.1"/>
    </source>
</evidence>
<accession>A0A9D1MDM6</accession>
<keyword evidence="1" id="KW-0418">Kinase</keyword>
<reference evidence="1" key="2">
    <citation type="journal article" date="2021" name="PeerJ">
        <title>Extensive microbial diversity within the chicken gut microbiome revealed by metagenomics and culture.</title>
        <authorList>
            <person name="Gilroy R."/>
            <person name="Ravi A."/>
            <person name="Getino M."/>
            <person name="Pursley I."/>
            <person name="Horton D.L."/>
            <person name="Alikhan N.F."/>
            <person name="Baker D."/>
            <person name="Gharbi K."/>
            <person name="Hall N."/>
            <person name="Watson M."/>
            <person name="Adriaenssens E.M."/>
            <person name="Foster-Nyarko E."/>
            <person name="Jarju S."/>
            <person name="Secka A."/>
            <person name="Antonio M."/>
            <person name="Oren A."/>
            <person name="Chaudhuri R.R."/>
            <person name="La Ragione R."/>
            <person name="Hildebrand F."/>
            <person name="Pallen M.J."/>
        </authorList>
    </citation>
    <scope>NUCLEOTIDE SEQUENCE</scope>
    <source>
        <strain evidence="1">USAMLcec3-3695</strain>
    </source>
</reference>
<keyword evidence="1" id="KW-0808">Transferase</keyword>
<gene>
    <name evidence="1" type="ORF">IAA61_11005</name>
</gene>
<dbReference type="InterPro" id="IPR027417">
    <property type="entry name" value="P-loop_NTPase"/>
</dbReference>
<dbReference type="Proteomes" id="UP000824109">
    <property type="component" value="Unassembled WGS sequence"/>
</dbReference>
<dbReference type="GO" id="GO:0016301">
    <property type="term" value="F:kinase activity"/>
    <property type="evidence" value="ECO:0007669"/>
    <property type="project" value="UniProtKB-KW"/>
</dbReference>
<dbReference type="Gene3D" id="3.40.50.300">
    <property type="entry name" value="P-loop containing nucleotide triphosphate hydrolases"/>
    <property type="match status" value="1"/>
</dbReference>